<sequence>MGTRITSFLASSLAHAAPGAPTNDEGCDCRAVTVEHAVAGKPVVESQGDLLQLRLRQQAGKTLAHHLLVSFKG</sequence>
<dbReference type="EMBL" id="JANPWB010000008">
    <property type="protein sequence ID" value="KAJ1165733.1"/>
    <property type="molecule type" value="Genomic_DNA"/>
</dbReference>
<keyword evidence="3" id="KW-1185">Reference proteome</keyword>
<dbReference type="AlphaFoldDB" id="A0AAV7SNR8"/>
<evidence type="ECO:0000313" key="3">
    <source>
        <dbReference type="Proteomes" id="UP001066276"/>
    </source>
</evidence>
<proteinExistence type="predicted"/>
<reference evidence="2" key="1">
    <citation type="journal article" date="2022" name="bioRxiv">
        <title>Sequencing and chromosome-scale assembly of the giantPleurodeles waltlgenome.</title>
        <authorList>
            <person name="Brown T."/>
            <person name="Elewa A."/>
            <person name="Iarovenko S."/>
            <person name="Subramanian E."/>
            <person name="Araus A.J."/>
            <person name="Petzold A."/>
            <person name="Susuki M."/>
            <person name="Suzuki K.-i.T."/>
            <person name="Hayashi T."/>
            <person name="Toyoda A."/>
            <person name="Oliveira C."/>
            <person name="Osipova E."/>
            <person name="Leigh N.D."/>
            <person name="Simon A."/>
            <person name="Yun M.H."/>
        </authorList>
    </citation>
    <scope>NUCLEOTIDE SEQUENCE</scope>
    <source>
        <strain evidence="2">20211129_DDA</strain>
        <tissue evidence="2">Liver</tissue>
    </source>
</reference>
<organism evidence="2 3">
    <name type="scientific">Pleurodeles waltl</name>
    <name type="common">Iberian ribbed newt</name>
    <dbReference type="NCBI Taxonomy" id="8319"/>
    <lineage>
        <taxon>Eukaryota</taxon>
        <taxon>Metazoa</taxon>
        <taxon>Chordata</taxon>
        <taxon>Craniata</taxon>
        <taxon>Vertebrata</taxon>
        <taxon>Euteleostomi</taxon>
        <taxon>Amphibia</taxon>
        <taxon>Batrachia</taxon>
        <taxon>Caudata</taxon>
        <taxon>Salamandroidea</taxon>
        <taxon>Salamandridae</taxon>
        <taxon>Pleurodelinae</taxon>
        <taxon>Pleurodeles</taxon>
    </lineage>
</organism>
<evidence type="ECO:0000256" key="1">
    <source>
        <dbReference type="SAM" id="SignalP"/>
    </source>
</evidence>
<name>A0AAV7SNR8_PLEWA</name>
<keyword evidence="1" id="KW-0732">Signal</keyword>
<accession>A0AAV7SNR8</accession>
<evidence type="ECO:0008006" key="4">
    <source>
        <dbReference type="Google" id="ProtNLM"/>
    </source>
</evidence>
<dbReference type="Proteomes" id="UP001066276">
    <property type="component" value="Chromosome 4_2"/>
</dbReference>
<evidence type="ECO:0000313" key="2">
    <source>
        <dbReference type="EMBL" id="KAJ1165733.1"/>
    </source>
</evidence>
<gene>
    <name evidence="2" type="ORF">NDU88_006150</name>
</gene>
<feature type="signal peptide" evidence="1">
    <location>
        <begin position="1"/>
        <end position="16"/>
    </location>
</feature>
<feature type="chain" id="PRO_5043485099" description="Secreted protein" evidence="1">
    <location>
        <begin position="17"/>
        <end position="73"/>
    </location>
</feature>
<comment type="caution">
    <text evidence="2">The sequence shown here is derived from an EMBL/GenBank/DDBJ whole genome shotgun (WGS) entry which is preliminary data.</text>
</comment>
<protein>
    <recommendedName>
        <fullName evidence="4">Secreted protein</fullName>
    </recommendedName>
</protein>